<keyword evidence="2" id="KW-1185">Reference proteome</keyword>
<name>G0NKC9_CAEBE</name>
<protein>
    <submittedName>
        <fullName evidence="1">Uncharacterized protein</fullName>
    </submittedName>
</protein>
<dbReference type="Proteomes" id="UP000008068">
    <property type="component" value="Unassembled WGS sequence"/>
</dbReference>
<reference evidence="2" key="1">
    <citation type="submission" date="2011-07" db="EMBL/GenBank/DDBJ databases">
        <authorList>
            <consortium name="Caenorhabditis brenneri Sequencing and Analysis Consortium"/>
            <person name="Wilson R.K."/>
        </authorList>
    </citation>
    <scope>NUCLEOTIDE SEQUENCE [LARGE SCALE GENOMIC DNA]</scope>
    <source>
        <strain evidence="2">PB2801</strain>
    </source>
</reference>
<dbReference type="EMBL" id="GL379899">
    <property type="protein sequence ID" value="EGT32919.1"/>
    <property type="molecule type" value="Genomic_DNA"/>
</dbReference>
<accession>G0NKC9</accession>
<gene>
    <name evidence="1" type="ORF">CAEBREN_23140</name>
</gene>
<organism evidence="2">
    <name type="scientific">Caenorhabditis brenneri</name>
    <name type="common">Nematode worm</name>
    <dbReference type="NCBI Taxonomy" id="135651"/>
    <lineage>
        <taxon>Eukaryota</taxon>
        <taxon>Metazoa</taxon>
        <taxon>Ecdysozoa</taxon>
        <taxon>Nematoda</taxon>
        <taxon>Chromadorea</taxon>
        <taxon>Rhabditida</taxon>
        <taxon>Rhabditina</taxon>
        <taxon>Rhabditomorpha</taxon>
        <taxon>Rhabditoidea</taxon>
        <taxon>Rhabditidae</taxon>
        <taxon>Peloderinae</taxon>
        <taxon>Caenorhabditis</taxon>
    </lineage>
</organism>
<dbReference type="InParanoid" id="G0NKC9"/>
<dbReference type="AlphaFoldDB" id="G0NKC9"/>
<dbReference type="HOGENOM" id="CLU_2706975_0_0_1"/>
<proteinExistence type="predicted"/>
<evidence type="ECO:0000313" key="1">
    <source>
        <dbReference type="EMBL" id="EGT32919.1"/>
    </source>
</evidence>
<sequence length="73" mass="8723">MELEKEKFNFVIEDLRCEFRNVADLFGCDVSENSRIHFPKNQILDDLVYKEVNFAMGLWNKKAILTRRRTVID</sequence>
<evidence type="ECO:0000313" key="2">
    <source>
        <dbReference type="Proteomes" id="UP000008068"/>
    </source>
</evidence>